<evidence type="ECO:0000313" key="5">
    <source>
        <dbReference type="Proteomes" id="UP000887568"/>
    </source>
</evidence>
<accession>A0A914A205</accession>
<dbReference type="PROSITE" id="PS50041">
    <property type="entry name" value="C_TYPE_LECTIN_2"/>
    <property type="match status" value="1"/>
</dbReference>
<dbReference type="InterPro" id="IPR001304">
    <property type="entry name" value="C-type_lectin-like"/>
</dbReference>
<feature type="domain" description="C-type lectin" evidence="3">
    <location>
        <begin position="31"/>
        <end position="138"/>
    </location>
</feature>
<dbReference type="PANTHER" id="PTHR22799:SF6">
    <property type="entry name" value="C-TYPE LECTIN DOMAIN FAMILY 4 MEMBER M-LIKE"/>
    <property type="match status" value="1"/>
</dbReference>
<dbReference type="SMART" id="SM00034">
    <property type="entry name" value="CLECT"/>
    <property type="match status" value="1"/>
</dbReference>
<dbReference type="CDD" id="cd00037">
    <property type="entry name" value="CLECT"/>
    <property type="match status" value="1"/>
</dbReference>
<dbReference type="AlphaFoldDB" id="A0A914A205"/>
<organism evidence="4 5">
    <name type="scientific">Patiria miniata</name>
    <name type="common">Bat star</name>
    <name type="synonym">Asterina miniata</name>
    <dbReference type="NCBI Taxonomy" id="46514"/>
    <lineage>
        <taxon>Eukaryota</taxon>
        <taxon>Metazoa</taxon>
        <taxon>Echinodermata</taxon>
        <taxon>Eleutherozoa</taxon>
        <taxon>Asterozoa</taxon>
        <taxon>Asteroidea</taxon>
        <taxon>Valvatacea</taxon>
        <taxon>Valvatida</taxon>
        <taxon>Asterinidae</taxon>
        <taxon>Patiria</taxon>
    </lineage>
</organism>
<dbReference type="RefSeq" id="XP_038057878.1">
    <property type="nucleotide sequence ID" value="XM_038201950.1"/>
</dbReference>
<sequence>MSRLLLLAFFLATIAAIVSAECPGGYTQRENGGNCYKVWHDFHWYRYAMSACEDEGGWLVTIRNAEDQAWVNNFYKQRQGHCHDDYWIGANDLQDEGHFRWLQDNSDVTWAVWRWGEPNDSSGEDCVNNNLYWNAWNDAGYEWQTYCFVCEMFPKSC</sequence>
<proteinExistence type="predicted"/>
<evidence type="ECO:0000259" key="3">
    <source>
        <dbReference type="PROSITE" id="PS50041"/>
    </source>
</evidence>
<dbReference type="Gene3D" id="3.10.100.10">
    <property type="entry name" value="Mannose-Binding Protein A, subunit A"/>
    <property type="match status" value="1"/>
</dbReference>
<dbReference type="Pfam" id="PF00059">
    <property type="entry name" value="Lectin_C"/>
    <property type="match status" value="1"/>
</dbReference>
<evidence type="ECO:0000256" key="1">
    <source>
        <dbReference type="ARBA" id="ARBA00022734"/>
    </source>
</evidence>
<dbReference type="InterPro" id="IPR051663">
    <property type="entry name" value="CLec_Tetranectin-domain"/>
</dbReference>
<dbReference type="OrthoDB" id="6154520at2759"/>
<dbReference type="InterPro" id="IPR016186">
    <property type="entry name" value="C-type_lectin-like/link_sf"/>
</dbReference>
<dbReference type="EnsemblMetazoa" id="XM_038201950.1">
    <property type="protein sequence ID" value="XP_038057878.1"/>
    <property type="gene ID" value="LOC119729326"/>
</dbReference>
<keyword evidence="5" id="KW-1185">Reference proteome</keyword>
<dbReference type="PANTHER" id="PTHR22799">
    <property type="entry name" value="TETRANECTIN-RELATED"/>
    <property type="match status" value="1"/>
</dbReference>
<protein>
    <recommendedName>
        <fullName evidence="3">C-type lectin domain-containing protein</fullName>
    </recommendedName>
</protein>
<name>A0A914A205_PATMI</name>
<evidence type="ECO:0000256" key="2">
    <source>
        <dbReference type="SAM" id="SignalP"/>
    </source>
</evidence>
<dbReference type="InterPro" id="IPR016187">
    <property type="entry name" value="CTDL_fold"/>
</dbReference>
<feature type="signal peptide" evidence="2">
    <location>
        <begin position="1"/>
        <end position="20"/>
    </location>
</feature>
<dbReference type="OMA" id="MSACEDE"/>
<dbReference type="GO" id="GO:0030246">
    <property type="term" value="F:carbohydrate binding"/>
    <property type="evidence" value="ECO:0007669"/>
    <property type="project" value="UniProtKB-KW"/>
</dbReference>
<dbReference type="GeneID" id="119729326"/>
<keyword evidence="2" id="KW-0732">Signal</keyword>
<keyword evidence="1" id="KW-0430">Lectin</keyword>
<dbReference type="Proteomes" id="UP000887568">
    <property type="component" value="Unplaced"/>
</dbReference>
<evidence type="ECO:0000313" key="4">
    <source>
        <dbReference type="EnsemblMetazoa" id="XP_038057878.1"/>
    </source>
</evidence>
<reference evidence="4" key="1">
    <citation type="submission" date="2022-11" db="UniProtKB">
        <authorList>
            <consortium name="EnsemblMetazoa"/>
        </authorList>
    </citation>
    <scope>IDENTIFICATION</scope>
</reference>
<feature type="chain" id="PRO_5036972610" description="C-type lectin domain-containing protein" evidence="2">
    <location>
        <begin position="21"/>
        <end position="157"/>
    </location>
</feature>
<dbReference type="SUPFAM" id="SSF56436">
    <property type="entry name" value="C-type lectin-like"/>
    <property type="match status" value="1"/>
</dbReference>